<dbReference type="SUPFAM" id="SSF53187">
    <property type="entry name" value="Zn-dependent exopeptidases"/>
    <property type="match status" value="1"/>
</dbReference>
<reference evidence="2 3" key="1">
    <citation type="submission" date="2017-12" db="EMBL/GenBank/DDBJ databases">
        <title>Comparative genomics of Botrytis spp.</title>
        <authorList>
            <person name="Valero-Jimenez C.A."/>
            <person name="Tapia P."/>
            <person name="Veloso J."/>
            <person name="Silva-Moreno E."/>
            <person name="Staats M."/>
            <person name="Valdes J.H."/>
            <person name="Van Kan J.A.L."/>
        </authorList>
    </citation>
    <scope>NUCLEOTIDE SEQUENCE [LARGE SCALE GENOMIC DNA]</scope>
    <source>
        <strain evidence="2 3">MUCL2120</strain>
    </source>
</reference>
<dbReference type="Proteomes" id="UP000297452">
    <property type="component" value="Unassembled WGS sequence"/>
</dbReference>
<proteinExistence type="inferred from homology"/>
<dbReference type="PANTHER" id="PTHR30575">
    <property type="entry name" value="PEPTIDASE M20"/>
    <property type="match status" value="1"/>
</dbReference>
<sequence>MDDATFFSQAIGQYDEKLKAINQKVAAAFYPYTIAPYLTELGFNEIKAHDNITSMLKELGYSVTTGAYGVPTAFSAEYGSGGRLVVYNAEYDALPDIGHACGHNLIATASIASFLGLAAAIKENNIPGRVRLLGTPAEEGGGGKLKLIDAGAYKDVDACMMVHPSTRDPSHGLVGSAYSTTLANHKINTYADTRPNKPICYQYAQAMESLKYPVTCDFKHIDNAPGSTDMGNVTYECPGFHGWYGISDTAFNHTPQFTQAAATKEAHDITILTAKAMAIVGWKILTDDEIADSVRKDFEEDKILREKPRGVVSVGGAC</sequence>
<evidence type="ECO:0008006" key="4">
    <source>
        <dbReference type="Google" id="ProtNLM"/>
    </source>
</evidence>
<dbReference type="PANTHER" id="PTHR30575:SF0">
    <property type="entry name" value="XAA-ARG DIPEPTIDASE"/>
    <property type="match status" value="1"/>
</dbReference>
<comment type="similarity">
    <text evidence="1">Belongs to the peptidase M20A family.</text>
</comment>
<evidence type="ECO:0000313" key="3">
    <source>
        <dbReference type="Proteomes" id="UP000297452"/>
    </source>
</evidence>
<gene>
    <name evidence="2" type="ORF">BOTNAR_0017g00010</name>
</gene>
<dbReference type="AlphaFoldDB" id="A0A4Z1J5Q3"/>
<organism evidence="2 3">
    <name type="scientific">Botryotinia narcissicola</name>
    <dbReference type="NCBI Taxonomy" id="278944"/>
    <lineage>
        <taxon>Eukaryota</taxon>
        <taxon>Fungi</taxon>
        <taxon>Dikarya</taxon>
        <taxon>Ascomycota</taxon>
        <taxon>Pezizomycotina</taxon>
        <taxon>Leotiomycetes</taxon>
        <taxon>Helotiales</taxon>
        <taxon>Sclerotiniaceae</taxon>
        <taxon>Botryotinia</taxon>
    </lineage>
</organism>
<comment type="caution">
    <text evidence="2">The sequence shown here is derived from an EMBL/GenBank/DDBJ whole genome shotgun (WGS) entry which is preliminary data.</text>
</comment>
<dbReference type="Pfam" id="PF01546">
    <property type="entry name" value="Peptidase_M20"/>
    <property type="match status" value="1"/>
</dbReference>
<keyword evidence="3" id="KW-1185">Reference proteome</keyword>
<dbReference type="EMBL" id="PQXJ01000017">
    <property type="protein sequence ID" value="TGO68938.1"/>
    <property type="molecule type" value="Genomic_DNA"/>
</dbReference>
<protein>
    <recommendedName>
        <fullName evidence="4">Peptidase M20 dimerisation domain-containing protein</fullName>
    </recommendedName>
</protein>
<dbReference type="STRING" id="278944.A0A4Z1J5Q3"/>
<evidence type="ECO:0000313" key="2">
    <source>
        <dbReference type="EMBL" id="TGO68938.1"/>
    </source>
</evidence>
<name>A0A4Z1J5Q3_9HELO</name>
<dbReference type="InterPro" id="IPR002933">
    <property type="entry name" value="Peptidase_M20"/>
</dbReference>
<dbReference type="Gene3D" id="3.40.630.10">
    <property type="entry name" value="Zn peptidases"/>
    <property type="match status" value="1"/>
</dbReference>
<evidence type="ECO:0000256" key="1">
    <source>
        <dbReference type="ARBA" id="ARBA00006247"/>
    </source>
</evidence>
<accession>A0A4Z1J5Q3</accession>
<dbReference type="OrthoDB" id="6119954at2759"/>
<dbReference type="InterPro" id="IPR052030">
    <property type="entry name" value="Peptidase_M20/M20A_hydrolases"/>
</dbReference>
<dbReference type="FunFam" id="3.40.630.10:FF:000068">
    <property type="entry name" value="Peptidase M20 domain-containing protein 2"/>
    <property type="match status" value="1"/>
</dbReference>
<dbReference type="GO" id="GO:0016805">
    <property type="term" value="F:dipeptidase activity"/>
    <property type="evidence" value="ECO:0007669"/>
    <property type="project" value="TreeGrafter"/>
</dbReference>